<sequence>MARYRFHCTNGLECVFDARGADIRAAGRLPLRARRVAVDVMRALSDRTDWSEWQVSVHDLTGRRVMVQPFRQLVGDRPLAA</sequence>
<evidence type="ECO:0000259" key="1">
    <source>
        <dbReference type="Pfam" id="PF21834"/>
    </source>
</evidence>
<gene>
    <name evidence="3" type="ORF">ABS770_13380</name>
    <name evidence="2" type="ORF">QO001_003041</name>
</gene>
<dbReference type="Proteomes" id="UP001223420">
    <property type="component" value="Unassembled WGS sequence"/>
</dbReference>
<proteinExistence type="predicted"/>
<dbReference type="GeneID" id="300357351"/>
<evidence type="ECO:0000313" key="3">
    <source>
        <dbReference type="EMBL" id="MER2289254.1"/>
    </source>
</evidence>
<dbReference type="EMBL" id="JAUSWL010000004">
    <property type="protein sequence ID" value="MDQ0544112.1"/>
    <property type="molecule type" value="Genomic_DNA"/>
</dbReference>
<organism evidence="2 4">
    <name type="scientific">Methylobacterium brachiatum</name>
    <dbReference type="NCBI Taxonomy" id="269660"/>
    <lineage>
        <taxon>Bacteria</taxon>
        <taxon>Pseudomonadati</taxon>
        <taxon>Pseudomonadota</taxon>
        <taxon>Alphaproteobacteria</taxon>
        <taxon>Hyphomicrobiales</taxon>
        <taxon>Methylobacteriaceae</taxon>
        <taxon>Methylobacterium</taxon>
    </lineage>
</organism>
<evidence type="ECO:0000313" key="4">
    <source>
        <dbReference type="Proteomes" id="UP001223420"/>
    </source>
</evidence>
<dbReference type="RefSeq" id="WP_007567703.1">
    <property type="nucleotide sequence ID" value="NZ_FOQW01000006.1"/>
</dbReference>
<dbReference type="Proteomes" id="UP001432995">
    <property type="component" value="Unassembled WGS sequence"/>
</dbReference>
<evidence type="ECO:0000313" key="2">
    <source>
        <dbReference type="EMBL" id="MDQ0544112.1"/>
    </source>
</evidence>
<keyword evidence="5" id="KW-1185">Reference proteome</keyword>
<protein>
    <recommendedName>
        <fullName evidence="1">DUF6894 domain-containing protein</fullName>
    </recommendedName>
</protein>
<dbReference type="AlphaFoldDB" id="A0AAJ1TVG4"/>
<feature type="domain" description="DUF6894" evidence="1">
    <location>
        <begin position="3"/>
        <end position="70"/>
    </location>
</feature>
<comment type="caution">
    <text evidence="2">The sequence shown here is derived from an EMBL/GenBank/DDBJ whole genome shotgun (WGS) entry which is preliminary data.</text>
</comment>
<reference evidence="3" key="2">
    <citation type="submission" date="2024-06" db="EMBL/GenBank/DDBJ databases">
        <authorList>
            <person name="Campbell A.G."/>
        </authorList>
    </citation>
    <scope>NUCLEOTIDE SEQUENCE</scope>
    <source>
        <strain evidence="3">EM17</strain>
    </source>
</reference>
<accession>A0AAJ1TVG4</accession>
<dbReference type="Pfam" id="PF21834">
    <property type="entry name" value="DUF6894"/>
    <property type="match status" value="1"/>
</dbReference>
<dbReference type="EMBL" id="JBELQD010000013">
    <property type="protein sequence ID" value="MER2289254.1"/>
    <property type="molecule type" value="Genomic_DNA"/>
</dbReference>
<evidence type="ECO:0000313" key="5">
    <source>
        <dbReference type="Proteomes" id="UP001432995"/>
    </source>
</evidence>
<name>A0AAJ1TVG4_9HYPH</name>
<reference evidence="2" key="1">
    <citation type="submission" date="2023-07" db="EMBL/GenBank/DDBJ databases">
        <title>Genomic Encyclopedia of Type Strains, Phase IV (KMG-IV): sequencing the most valuable type-strain genomes for metagenomic binning, comparative biology and taxonomic classification.</title>
        <authorList>
            <person name="Goeker M."/>
        </authorList>
    </citation>
    <scope>NUCLEOTIDE SEQUENCE</scope>
    <source>
        <strain evidence="2">DSM 19569</strain>
    </source>
</reference>
<dbReference type="InterPro" id="IPR054189">
    <property type="entry name" value="DUF6894"/>
</dbReference>